<name>A0AAV0KYF4_9ROSI</name>
<keyword evidence="2" id="KW-1185">Reference proteome</keyword>
<proteinExistence type="predicted"/>
<evidence type="ECO:0000313" key="1">
    <source>
        <dbReference type="EMBL" id="CAI0426738.1"/>
    </source>
</evidence>
<organism evidence="1 2">
    <name type="scientific">Linum tenue</name>
    <dbReference type="NCBI Taxonomy" id="586396"/>
    <lineage>
        <taxon>Eukaryota</taxon>
        <taxon>Viridiplantae</taxon>
        <taxon>Streptophyta</taxon>
        <taxon>Embryophyta</taxon>
        <taxon>Tracheophyta</taxon>
        <taxon>Spermatophyta</taxon>
        <taxon>Magnoliopsida</taxon>
        <taxon>eudicotyledons</taxon>
        <taxon>Gunneridae</taxon>
        <taxon>Pentapetalae</taxon>
        <taxon>rosids</taxon>
        <taxon>fabids</taxon>
        <taxon>Malpighiales</taxon>
        <taxon>Linaceae</taxon>
        <taxon>Linum</taxon>
    </lineage>
</organism>
<accession>A0AAV0KYF4</accession>
<sequence>MEPDPGTLRQALRKYPAERLPVRALQQQGVRREPFLEQVRALDPGKRGQDVGRREQVL</sequence>
<dbReference type="AlphaFoldDB" id="A0AAV0KYF4"/>
<reference evidence="1" key="1">
    <citation type="submission" date="2022-08" db="EMBL/GenBank/DDBJ databases">
        <authorList>
            <person name="Gutierrez-Valencia J."/>
        </authorList>
    </citation>
    <scope>NUCLEOTIDE SEQUENCE</scope>
</reference>
<comment type="caution">
    <text evidence="1">The sequence shown here is derived from an EMBL/GenBank/DDBJ whole genome shotgun (WGS) entry which is preliminary data.</text>
</comment>
<dbReference type="Proteomes" id="UP001154282">
    <property type="component" value="Unassembled WGS sequence"/>
</dbReference>
<protein>
    <submittedName>
        <fullName evidence="1">Uncharacterized protein</fullName>
    </submittedName>
</protein>
<gene>
    <name evidence="1" type="ORF">LITE_LOCUS20920</name>
</gene>
<evidence type="ECO:0000313" key="2">
    <source>
        <dbReference type="Proteomes" id="UP001154282"/>
    </source>
</evidence>
<dbReference type="EMBL" id="CAMGYJ010000005">
    <property type="protein sequence ID" value="CAI0426738.1"/>
    <property type="molecule type" value="Genomic_DNA"/>
</dbReference>